<dbReference type="Proteomes" id="UP000189911">
    <property type="component" value="Chromosome G"/>
</dbReference>
<gene>
    <name evidence="1" type="ORF">LANO_0G16490G</name>
</gene>
<dbReference type="EMBL" id="LT598453">
    <property type="protein sequence ID" value="SCV05009.1"/>
    <property type="molecule type" value="Genomic_DNA"/>
</dbReference>
<accession>A0A1G4KKK8</accession>
<dbReference type="AlphaFoldDB" id="A0A1G4KKK8"/>
<reference evidence="2" key="1">
    <citation type="submission" date="2016-03" db="EMBL/GenBank/DDBJ databases">
        <authorList>
            <person name="Devillers Hugo."/>
        </authorList>
    </citation>
    <scope>NUCLEOTIDE SEQUENCE [LARGE SCALE GENOMIC DNA]</scope>
</reference>
<evidence type="ECO:0000313" key="1">
    <source>
        <dbReference type="EMBL" id="SCV05009.1"/>
    </source>
</evidence>
<name>A0A1G4KKK8_9SACH</name>
<dbReference type="OrthoDB" id="4063069at2759"/>
<sequence>MSNAERESTIEPNLVITELRAPEKFITGSLLDDERLLVVKDRELLIFTFPVATDVPILKFVTQARVLAVWTCQDLVSSSKYTLFLYSSGVIEARNSQLEILDTVRVGGFGHITQKPLVVTDTEFNRFFITWDRLSISRVDYHIGPSKFKLLVSKNRLKEAFKCQYPIVSLCACRNTSEDLQEVYNMCVISQSRNSDNPCLEVWEELDMIRSKWQPIIKSKCLTLQNKYSAEVSLVARSNFGFICVIDGQSIVCNTQKYYQTQRPQLDILEIGPESYSDFKCLEYRVLFSSKQLLGAESDILGCTSSGHFFRLNFNPSSNQIDMVKYLPLNFSHIRKGNSDLIESFMLLKDCTYLISTSSQEILLLNLDGSSLINKFTITCQKSAVLHSSISGGGGNFSRLLISGGSLGNRGFLDSTHLGFEESLRLEAVAETIAQNVFDFWLTEHGIYWVDVKGSLFDEKGLLEAENNPLCVNYKGEVILRSKEIFMIEPIRGSTNEEFMSIDEQGMITWSSTNLRAKIPDFANVATVKYHISSAKLPNNTILSVVAWNARSIWFFDADSISIHLQGLTQISSCLVKVSQSCTTVIFADVMGNVHVYNIGGTLRSQLKVDGHRISLHDFPFSEKFFATCLDSIFLVGINNNELDAAEITMPIRMKHMKVVSASKIFLLGNDSALYEADITKFVHARQQLIKKSLESHLYIITKHLTLQKSRRFVITSALANNFDKAREKTIYDSELQVYDVALGQLVNRYSITSLFPQAIISDLIGVPFKKDVMWNKYLDTETSFAKQLIFAKCFLVSLNFEFAEDELEENVLLFTLDEVTGEIELQLKTRLNFNVTSLLNYSNRIIFALGDSVQAFQLGYSAKEGSFSLKQISKALNLDGYISGCFPFPPLDSLLATSGQKKRQKLNDLREIIGVHNIFKGIQQIEIRGEVSAHASTEVLSSNLKEISLKHLPISECEELAKPFIETRFLSCAQFGFDEDGGNVTATYSAAMNDEGRLSVIYEFSNSLEPLSIARFEISHQITSIGLVKISPKGEFSNKAYGKDACSRTDFKPMFLLNATDGSCYLVSAITSAKTLKRFEDAAIRSDNDSVSLVDSDAFQLFDANHKLAGDVRYCLFG</sequence>
<organism evidence="1 2">
    <name type="scientific">Lachancea nothofagi CBS 11611</name>
    <dbReference type="NCBI Taxonomy" id="1266666"/>
    <lineage>
        <taxon>Eukaryota</taxon>
        <taxon>Fungi</taxon>
        <taxon>Dikarya</taxon>
        <taxon>Ascomycota</taxon>
        <taxon>Saccharomycotina</taxon>
        <taxon>Saccharomycetes</taxon>
        <taxon>Saccharomycetales</taxon>
        <taxon>Saccharomycetaceae</taxon>
        <taxon>Lachancea</taxon>
    </lineage>
</organism>
<protein>
    <submittedName>
        <fullName evidence="1">LANO_0G16490g1_1</fullName>
    </submittedName>
</protein>
<proteinExistence type="predicted"/>
<keyword evidence="2" id="KW-1185">Reference proteome</keyword>
<evidence type="ECO:0000313" key="2">
    <source>
        <dbReference type="Proteomes" id="UP000189911"/>
    </source>
</evidence>